<gene>
    <name evidence="2" type="ORF">AM593_06987</name>
</gene>
<dbReference type="InterPro" id="IPR036322">
    <property type="entry name" value="WD40_repeat_dom_sf"/>
</dbReference>
<dbReference type="InterPro" id="IPR001680">
    <property type="entry name" value="WD40_rpt"/>
</dbReference>
<dbReference type="Gene3D" id="2.130.10.10">
    <property type="entry name" value="YVTN repeat-like/Quinoprotein amine dehydrogenase"/>
    <property type="match status" value="1"/>
</dbReference>
<dbReference type="SMART" id="SM00320">
    <property type="entry name" value="WD40"/>
    <property type="match status" value="2"/>
</dbReference>
<dbReference type="SMR" id="A0A409V6C8"/>
<reference evidence="2 3" key="1">
    <citation type="journal article" date="2016" name="PLoS ONE">
        <title>A First Insight into the Genome of the Filter-Feeder Mussel Mytilus galloprovincialis.</title>
        <authorList>
            <person name="Murgarella M."/>
            <person name="Puiu D."/>
            <person name="Novoa B."/>
            <person name="Figueras A."/>
            <person name="Posada D."/>
            <person name="Canchaya C."/>
        </authorList>
    </citation>
    <scope>NUCLEOTIDE SEQUENCE [LARGE SCALE GENOMIC DNA]</scope>
    <source>
        <tissue evidence="2">Muscle</tissue>
    </source>
</reference>
<name>A0A409V6C8_MYTGA</name>
<accession>A0A409V6C8</accession>
<feature type="non-terminal residue" evidence="2">
    <location>
        <position position="1"/>
    </location>
</feature>
<keyword evidence="3" id="KW-1185">Reference proteome</keyword>
<evidence type="ECO:0000313" key="2">
    <source>
        <dbReference type="EMBL" id="OPL20187.1"/>
    </source>
</evidence>
<sequence length="115" mass="13047">LFFDEGKDRNGLDRNRLFLTFNYQLTLLEMKAEIRDRILSHDKPVIAAIYNEKKSQIISVCQQGTMIVWMIDTGQKVKQFNNIHGTSEVTCLAQDSFGSKIYTGGTDGLVKVQTT</sequence>
<dbReference type="EMBL" id="KV618270">
    <property type="protein sequence ID" value="OPL20187.1"/>
    <property type="molecule type" value="Genomic_DNA"/>
</dbReference>
<dbReference type="SUPFAM" id="SSF50978">
    <property type="entry name" value="WD40 repeat-like"/>
    <property type="match status" value="1"/>
</dbReference>
<dbReference type="PANTHER" id="PTHR44324:SF1">
    <property type="entry name" value="WD REPEAT-CONTAINING PROTEIN 49"/>
    <property type="match status" value="1"/>
</dbReference>
<evidence type="ECO:0000313" key="3">
    <source>
        <dbReference type="Proteomes" id="UP000266721"/>
    </source>
</evidence>
<dbReference type="AlphaFoldDB" id="A0A409V6C8"/>
<evidence type="ECO:0000256" key="1">
    <source>
        <dbReference type="ARBA" id="ARBA00022737"/>
    </source>
</evidence>
<dbReference type="Proteomes" id="UP000266721">
    <property type="component" value="Unassembled WGS sequence"/>
</dbReference>
<dbReference type="InterPro" id="IPR015943">
    <property type="entry name" value="WD40/YVTN_repeat-like_dom_sf"/>
</dbReference>
<dbReference type="PANTHER" id="PTHR44324">
    <property type="entry name" value="WD40 REPEAT DOMAIN 95"/>
    <property type="match status" value="1"/>
</dbReference>
<proteinExistence type="predicted"/>
<protein>
    <submittedName>
        <fullName evidence="2">Uncharacterized protein</fullName>
    </submittedName>
</protein>
<dbReference type="InterPro" id="IPR051242">
    <property type="entry name" value="WD-EF-hand_domain"/>
</dbReference>
<organism evidence="2 3">
    <name type="scientific">Mytilus galloprovincialis</name>
    <name type="common">Mediterranean mussel</name>
    <dbReference type="NCBI Taxonomy" id="29158"/>
    <lineage>
        <taxon>Eukaryota</taxon>
        <taxon>Metazoa</taxon>
        <taxon>Spiralia</taxon>
        <taxon>Lophotrochozoa</taxon>
        <taxon>Mollusca</taxon>
        <taxon>Bivalvia</taxon>
        <taxon>Autobranchia</taxon>
        <taxon>Pteriomorphia</taxon>
        <taxon>Mytilida</taxon>
        <taxon>Mytiloidea</taxon>
        <taxon>Mytilidae</taxon>
        <taxon>Mytilinae</taxon>
        <taxon>Mytilus</taxon>
    </lineage>
</organism>
<keyword evidence="1" id="KW-0677">Repeat</keyword>
<feature type="non-terminal residue" evidence="2">
    <location>
        <position position="115"/>
    </location>
</feature>